<dbReference type="Proteomes" id="UP001295794">
    <property type="component" value="Unassembled WGS sequence"/>
</dbReference>
<protein>
    <submittedName>
        <fullName evidence="2">Uncharacterized protein</fullName>
    </submittedName>
</protein>
<feature type="region of interest" description="Disordered" evidence="1">
    <location>
        <begin position="165"/>
        <end position="200"/>
    </location>
</feature>
<comment type="caution">
    <text evidence="2">The sequence shown here is derived from an EMBL/GenBank/DDBJ whole genome shotgun (WGS) entry which is preliminary data.</text>
</comment>
<evidence type="ECO:0000256" key="1">
    <source>
        <dbReference type="SAM" id="MobiDB-lite"/>
    </source>
</evidence>
<gene>
    <name evidence="2" type="ORF">MYCIT1_LOCUS34634</name>
</gene>
<feature type="compositionally biased region" description="Acidic residues" evidence="1">
    <location>
        <begin position="168"/>
        <end position="184"/>
    </location>
</feature>
<dbReference type="EMBL" id="CAVNYO010000460">
    <property type="protein sequence ID" value="CAK5282680.1"/>
    <property type="molecule type" value="Genomic_DNA"/>
</dbReference>
<dbReference type="AlphaFoldDB" id="A0AAD2HWX5"/>
<evidence type="ECO:0000313" key="2">
    <source>
        <dbReference type="EMBL" id="CAK5282680.1"/>
    </source>
</evidence>
<name>A0AAD2HWX5_9AGAR</name>
<evidence type="ECO:0000313" key="3">
    <source>
        <dbReference type="Proteomes" id="UP001295794"/>
    </source>
</evidence>
<reference evidence="2" key="1">
    <citation type="submission" date="2023-11" db="EMBL/GenBank/DDBJ databases">
        <authorList>
            <person name="De Vega J J."/>
            <person name="De Vega J J."/>
        </authorList>
    </citation>
    <scope>NUCLEOTIDE SEQUENCE</scope>
</reference>
<organism evidence="2 3">
    <name type="scientific">Mycena citricolor</name>
    <dbReference type="NCBI Taxonomy" id="2018698"/>
    <lineage>
        <taxon>Eukaryota</taxon>
        <taxon>Fungi</taxon>
        <taxon>Dikarya</taxon>
        <taxon>Basidiomycota</taxon>
        <taxon>Agaricomycotina</taxon>
        <taxon>Agaricomycetes</taxon>
        <taxon>Agaricomycetidae</taxon>
        <taxon>Agaricales</taxon>
        <taxon>Marasmiineae</taxon>
        <taxon>Mycenaceae</taxon>
        <taxon>Mycena</taxon>
    </lineage>
</organism>
<proteinExistence type="predicted"/>
<sequence>MSTALPHVIAFLSRGLLAKFSPGAVTSLQLILAASLRSAPSTATFILTPATGTLPAPLRAASNGSGIPWSSWFSILSGGAARVLLFYGPDYVKLRIGDAALVDLWRARAPAAAARAAKPLSVLKGVAHPLLQANTGARLRAALLSARVRHSRRLELELEAASVPDAMELSDSDDSDDSESDMDSYESRSTVESDSDVESPSSFYSYDGFDADSDSDSDCDELISASDCDSDVATWSPSPAVKAQTYVYQGGVTRVTSGGVMLGSASASSKRW</sequence>
<accession>A0AAD2HWX5</accession>
<keyword evidence="3" id="KW-1185">Reference proteome</keyword>